<comment type="caution">
    <text evidence="2">The sequence shown here is derived from an EMBL/GenBank/DDBJ whole genome shotgun (WGS) entry which is preliminary data.</text>
</comment>
<name>A0A1C7M0U7_GRIFR</name>
<feature type="compositionally biased region" description="Polar residues" evidence="1">
    <location>
        <begin position="19"/>
        <end position="37"/>
    </location>
</feature>
<feature type="region of interest" description="Disordered" evidence="1">
    <location>
        <begin position="1"/>
        <end position="104"/>
    </location>
</feature>
<dbReference type="OrthoDB" id="3254377at2759"/>
<evidence type="ECO:0008006" key="4">
    <source>
        <dbReference type="Google" id="ProtNLM"/>
    </source>
</evidence>
<accession>A0A1C7M0U7</accession>
<dbReference type="STRING" id="5627.A0A1C7M0U7"/>
<proteinExistence type="predicted"/>
<sequence>MNLSSPRRGHHRKRLSALRLSSDSTVTTLPLYTSPTWQGVPELSEDASDQPPDYPDSAEEADADTDTDESNAVYISPPPSLPVSPRRALPRRSQTPRIYRRKSSTASDPYLDSLLERSVHALEMSNALLQSSMSTQSSLSAVLASNSAADRSLEARAQLLSSRIIGNRGVHNSWIHDLDEISRGVEGLVGVSGLEEGVLRQTFLKQRSP</sequence>
<gene>
    <name evidence="2" type="ORF">A0H81_09640</name>
</gene>
<keyword evidence="3" id="KW-1185">Reference proteome</keyword>
<feature type="compositionally biased region" description="Acidic residues" evidence="1">
    <location>
        <begin position="56"/>
        <end position="69"/>
    </location>
</feature>
<dbReference type="EMBL" id="LUGG01000014">
    <property type="protein sequence ID" value="OBZ70368.1"/>
    <property type="molecule type" value="Genomic_DNA"/>
</dbReference>
<evidence type="ECO:0000313" key="2">
    <source>
        <dbReference type="EMBL" id="OBZ70368.1"/>
    </source>
</evidence>
<reference evidence="2 3" key="1">
    <citation type="submission" date="2016-03" db="EMBL/GenBank/DDBJ databases">
        <title>Whole genome sequencing of Grifola frondosa 9006-11.</title>
        <authorList>
            <person name="Min B."/>
            <person name="Park H."/>
            <person name="Kim J.-G."/>
            <person name="Cho H."/>
            <person name="Oh Y.-L."/>
            <person name="Kong W.-S."/>
            <person name="Choi I.-G."/>
        </authorList>
    </citation>
    <scope>NUCLEOTIDE SEQUENCE [LARGE SCALE GENOMIC DNA]</scope>
    <source>
        <strain evidence="2 3">9006-11</strain>
    </source>
</reference>
<dbReference type="AlphaFoldDB" id="A0A1C7M0U7"/>
<protein>
    <recommendedName>
        <fullName evidence="4">Biogenesis of lysosome-related organelles complex 1 subunit 3</fullName>
    </recommendedName>
</protein>
<feature type="compositionally biased region" description="Low complexity" evidence="1">
    <location>
        <begin position="83"/>
        <end position="93"/>
    </location>
</feature>
<dbReference type="Proteomes" id="UP000092993">
    <property type="component" value="Unassembled WGS sequence"/>
</dbReference>
<feature type="compositionally biased region" description="Basic residues" evidence="1">
    <location>
        <begin position="7"/>
        <end position="16"/>
    </location>
</feature>
<organism evidence="2 3">
    <name type="scientific">Grifola frondosa</name>
    <name type="common">Maitake</name>
    <name type="synonym">Polyporus frondosus</name>
    <dbReference type="NCBI Taxonomy" id="5627"/>
    <lineage>
        <taxon>Eukaryota</taxon>
        <taxon>Fungi</taxon>
        <taxon>Dikarya</taxon>
        <taxon>Basidiomycota</taxon>
        <taxon>Agaricomycotina</taxon>
        <taxon>Agaricomycetes</taxon>
        <taxon>Polyporales</taxon>
        <taxon>Grifolaceae</taxon>
        <taxon>Grifola</taxon>
    </lineage>
</organism>
<evidence type="ECO:0000256" key="1">
    <source>
        <dbReference type="SAM" id="MobiDB-lite"/>
    </source>
</evidence>
<evidence type="ECO:0000313" key="3">
    <source>
        <dbReference type="Proteomes" id="UP000092993"/>
    </source>
</evidence>